<evidence type="ECO:0000259" key="1">
    <source>
        <dbReference type="PROSITE" id="PS50011"/>
    </source>
</evidence>
<evidence type="ECO:0000313" key="2">
    <source>
        <dbReference type="EMBL" id="KOO21559.1"/>
    </source>
</evidence>
<reference evidence="3" key="1">
    <citation type="journal article" date="2015" name="PLoS Genet.">
        <title>Genome Sequence and Transcriptome Analyses of Chrysochromulina tobin: Metabolic Tools for Enhanced Algal Fitness in the Prominent Order Prymnesiales (Haptophyceae).</title>
        <authorList>
            <person name="Hovde B.T."/>
            <person name="Deodato C.R."/>
            <person name="Hunsperger H.M."/>
            <person name="Ryken S.A."/>
            <person name="Yost W."/>
            <person name="Jha R.K."/>
            <person name="Patterson J."/>
            <person name="Monnat R.J. Jr."/>
            <person name="Barlow S.B."/>
            <person name="Starkenburg S.R."/>
            <person name="Cattolico R.A."/>
        </authorList>
    </citation>
    <scope>NUCLEOTIDE SEQUENCE</scope>
    <source>
        <strain evidence="3">CCMP291</strain>
    </source>
</reference>
<comment type="caution">
    <text evidence="2">The sequence shown here is derived from an EMBL/GenBank/DDBJ whole genome shotgun (WGS) entry which is preliminary data.</text>
</comment>
<dbReference type="Pfam" id="PF07714">
    <property type="entry name" value="PK_Tyr_Ser-Thr"/>
    <property type="match status" value="1"/>
</dbReference>
<dbReference type="PANTHER" id="PTHR38149">
    <property type="entry name" value="ATPASE"/>
    <property type="match status" value="1"/>
</dbReference>
<keyword evidence="2" id="KW-0413">Isomerase</keyword>
<dbReference type="InterPro" id="IPR019195">
    <property type="entry name" value="ABC_ATPase_put"/>
</dbReference>
<accession>A0A0M0J4M7</accession>
<protein>
    <submittedName>
        <fullName evidence="2">Isopentenyl-diphosphate delta-isomerase</fullName>
    </submittedName>
</protein>
<dbReference type="EMBL" id="JWZX01003352">
    <property type="protein sequence ID" value="KOO21559.1"/>
    <property type="molecule type" value="Genomic_DNA"/>
</dbReference>
<feature type="non-terminal residue" evidence="2">
    <location>
        <position position="413"/>
    </location>
</feature>
<dbReference type="Gene3D" id="3.30.200.20">
    <property type="entry name" value="Phosphorylase Kinase, domain 1"/>
    <property type="match status" value="1"/>
</dbReference>
<dbReference type="PROSITE" id="PS50011">
    <property type="entry name" value="PROTEIN_KINASE_DOM"/>
    <property type="match status" value="1"/>
</dbReference>
<sequence>MNKRRRHSTADELCRTLLSIDGKPYPAYHDIEKTDYDMGGRFTLCIDHVQSDPFAPPSQCHVRVPLVLAGFPPSTLTPKAAAIIEALETGASALLMDEDTSATNFLMRDARMQALVAADKEPIKPFITRVRGLWGSLGVSTVLVLGGSGDYFDVADTVLMLDEYRCADVTERAKEIAASIAGGPPPEALGSGATFARPPRRCLTGATGVVSGAKLSAQRTSLRIGDAPELELAALEQLVEHSQTRCIAMPLIASLWTSKVEKEAAAAAAKKAEKGTARKGALRWNSLGTLGQPPAAQAQLDLQLQLAEAIRQKQQREGIVVVPWETISFTQTTLAKGAFGTVALAKLNQLGGLPCAVKIADVHSGDGLKEALALLDEGSMKNMSHPNIVKTLGIAFDAPAKIGLIMELMSCSL</sequence>
<organism evidence="2 3">
    <name type="scientific">Chrysochromulina tobinii</name>
    <dbReference type="NCBI Taxonomy" id="1460289"/>
    <lineage>
        <taxon>Eukaryota</taxon>
        <taxon>Haptista</taxon>
        <taxon>Haptophyta</taxon>
        <taxon>Prymnesiophyceae</taxon>
        <taxon>Prymnesiales</taxon>
        <taxon>Chrysochromulinaceae</taxon>
        <taxon>Chrysochromulina</taxon>
    </lineage>
</organism>
<dbReference type="Proteomes" id="UP000037460">
    <property type="component" value="Unassembled WGS sequence"/>
</dbReference>
<dbReference type="GO" id="GO:0005524">
    <property type="term" value="F:ATP binding"/>
    <property type="evidence" value="ECO:0007669"/>
    <property type="project" value="InterPro"/>
</dbReference>
<dbReference type="GO" id="GO:0016853">
    <property type="term" value="F:isomerase activity"/>
    <property type="evidence" value="ECO:0007669"/>
    <property type="project" value="UniProtKB-KW"/>
</dbReference>
<dbReference type="GO" id="GO:0004672">
    <property type="term" value="F:protein kinase activity"/>
    <property type="evidence" value="ECO:0007669"/>
    <property type="project" value="InterPro"/>
</dbReference>
<dbReference type="PANTHER" id="PTHR38149:SF1">
    <property type="entry name" value="ATPASE"/>
    <property type="match status" value="1"/>
</dbReference>
<dbReference type="SUPFAM" id="SSF56112">
    <property type="entry name" value="Protein kinase-like (PK-like)"/>
    <property type="match status" value="1"/>
</dbReference>
<dbReference type="OrthoDB" id="189459at2759"/>
<gene>
    <name evidence="2" type="ORF">Ctob_000477</name>
</gene>
<keyword evidence="3" id="KW-1185">Reference proteome</keyword>
<dbReference type="InterPro" id="IPR001245">
    <property type="entry name" value="Ser-Thr/Tyr_kinase_cat_dom"/>
</dbReference>
<dbReference type="Pfam" id="PF09818">
    <property type="entry name" value="ABC_ATPase"/>
    <property type="match status" value="1"/>
</dbReference>
<dbReference type="InterPro" id="IPR011009">
    <property type="entry name" value="Kinase-like_dom_sf"/>
</dbReference>
<dbReference type="InterPro" id="IPR000719">
    <property type="entry name" value="Prot_kinase_dom"/>
</dbReference>
<dbReference type="InterPro" id="IPR046834">
    <property type="entry name" value="ABC_ATPase_C"/>
</dbReference>
<dbReference type="AlphaFoldDB" id="A0A0M0J4M7"/>
<name>A0A0M0J4M7_9EUKA</name>
<feature type="domain" description="Protein kinase" evidence="1">
    <location>
        <begin position="328"/>
        <end position="413"/>
    </location>
</feature>
<proteinExistence type="predicted"/>
<evidence type="ECO:0000313" key="3">
    <source>
        <dbReference type="Proteomes" id="UP000037460"/>
    </source>
</evidence>